<dbReference type="Pfam" id="PF14237">
    <property type="entry name" value="GYF_2"/>
    <property type="match status" value="1"/>
</dbReference>
<evidence type="ECO:0000313" key="4">
    <source>
        <dbReference type="Proteomes" id="UP000285138"/>
    </source>
</evidence>
<dbReference type="AlphaFoldDB" id="A0A424YBA4"/>
<evidence type="ECO:0000259" key="2">
    <source>
        <dbReference type="Pfam" id="PF14237"/>
    </source>
</evidence>
<dbReference type="EMBL" id="QZAA01000221">
    <property type="protein sequence ID" value="RQD74046.1"/>
    <property type="molecule type" value="Genomic_DNA"/>
</dbReference>
<name>A0A424YBA4_9FIRM</name>
<sequence length="106" mass="12431">MGNQWYLRKNGDAKGPYTMEQLSSFVREGKLKKEDMVYDEKNYRWLRAEHVEGLFPGEPEMYGRDEEAVPDYYDARKKGSTLQFIAALLGALILFIIASYLFRTFF</sequence>
<proteinExistence type="predicted"/>
<evidence type="ECO:0000313" key="3">
    <source>
        <dbReference type="EMBL" id="RQD74046.1"/>
    </source>
</evidence>
<reference evidence="3 4" key="1">
    <citation type="submission" date="2018-08" db="EMBL/GenBank/DDBJ databases">
        <title>The metabolism and importance of syntrophic acetate oxidation coupled to methane or sulfide production in haloalkaline environments.</title>
        <authorList>
            <person name="Timmers P.H.A."/>
            <person name="Vavourakis C.D."/>
            <person name="Sorokin D.Y."/>
            <person name="Sinninghe Damste J.S."/>
            <person name="Muyzer G."/>
            <person name="Stams A.J.M."/>
            <person name="Plugge C.M."/>
        </authorList>
    </citation>
    <scope>NUCLEOTIDE SEQUENCE [LARGE SCALE GENOMIC DNA]</scope>
    <source>
        <strain evidence="3">MSAO_Bac1</strain>
    </source>
</reference>
<feature type="domain" description="GYF" evidence="2">
    <location>
        <begin position="5"/>
        <end position="54"/>
    </location>
</feature>
<evidence type="ECO:0000256" key="1">
    <source>
        <dbReference type="SAM" id="Phobius"/>
    </source>
</evidence>
<keyword evidence="1" id="KW-0812">Transmembrane</keyword>
<protein>
    <submittedName>
        <fullName evidence="3">DUF4339 domain-containing protein</fullName>
    </submittedName>
</protein>
<accession>A0A424YBA4</accession>
<comment type="caution">
    <text evidence="3">The sequence shown here is derived from an EMBL/GenBank/DDBJ whole genome shotgun (WGS) entry which is preliminary data.</text>
</comment>
<dbReference type="Proteomes" id="UP000285138">
    <property type="component" value="Unassembled WGS sequence"/>
</dbReference>
<organism evidence="3 4">
    <name type="scientific">Candidatus Syntrophonatronum acetioxidans</name>
    <dbReference type="NCBI Taxonomy" id="1795816"/>
    <lineage>
        <taxon>Bacteria</taxon>
        <taxon>Bacillati</taxon>
        <taxon>Bacillota</taxon>
        <taxon>Clostridia</taxon>
        <taxon>Eubacteriales</taxon>
        <taxon>Syntrophomonadaceae</taxon>
        <taxon>Candidatus Syntrophonatronum</taxon>
    </lineage>
</organism>
<keyword evidence="1" id="KW-0472">Membrane</keyword>
<dbReference type="InterPro" id="IPR025640">
    <property type="entry name" value="GYF_2"/>
</dbReference>
<keyword evidence="1" id="KW-1133">Transmembrane helix</keyword>
<gene>
    <name evidence="3" type="ORF">D5R97_08380</name>
</gene>
<feature type="transmembrane region" description="Helical" evidence="1">
    <location>
        <begin position="82"/>
        <end position="102"/>
    </location>
</feature>